<feature type="domain" description="HSF-type DNA-binding" evidence="6">
    <location>
        <begin position="31"/>
        <end position="134"/>
    </location>
</feature>
<evidence type="ECO:0000256" key="2">
    <source>
        <dbReference type="ARBA" id="ARBA00023125"/>
    </source>
</evidence>
<accession>T0Q6I2</accession>
<evidence type="ECO:0000313" key="8">
    <source>
        <dbReference type="Proteomes" id="UP000030762"/>
    </source>
</evidence>
<dbReference type="InterPro" id="IPR036388">
    <property type="entry name" value="WH-like_DNA-bd_sf"/>
</dbReference>
<comment type="subcellular location">
    <subcellularLocation>
        <location evidence="1">Nucleus</location>
    </subcellularLocation>
</comment>
<dbReference type="InterPro" id="IPR036390">
    <property type="entry name" value="WH_DNA-bd_sf"/>
</dbReference>
<dbReference type="EMBL" id="JH767188">
    <property type="protein sequence ID" value="EQC29060.1"/>
    <property type="molecule type" value="Genomic_DNA"/>
</dbReference>
<dbReference type="GO" id="GO:0005634">
    <property type="term" value="C:nucleus"/>
    <property type="evidence" value="ECO:0007669"/>
    <property type="project" value="UniProtKB-SubCell"/>
</dbReference>
<keyword evidence="2" id="KW-0238">DNA-binding</keyword>
<dbReference type="Pfam" id="PF00447">
    <property type="entry name" value="HSF_DNA-bind"/>
    <property type="match status" value="1"/>
</dbReference>
<keyword evidence="3" id="KW-0539">Nucleus</keyword>
<comment type="similarity">
    <text evidence="4">Belongs to the HSF family.</text>
</comment>
<dbReference type="VEuPathDB" id="FungiDB:SDRG_13215"/>
<protein>
    <recommendedName>
        <fullName evidence="6">HSF-type DNA-binding domain-containing protein</fullName>
    </recommendedName>
</protein>
<sequence length="210" mass="24354">MLLWDARRHIRTRMPSKRVRVKAEAAPVLGPVFLQKIFRLFSETPRHVAHWGRDGRTVRIEDPHRFALDVLPLYFNHSNFLSFVRQLNFYGFRKYKPEDGLSHLPSEKASYAWEFIHDRFQRSAPELVATIRRNGHVAPPPTSDATPQTLPDLQMQVQELQRNSQDMVARISALTSLLSEFVRDQQETTEPSLPSSDDDGPHHNDVYGMR</sequence>
<dbReference type="PANTHER" id="PTHR10015">
    <property type="entry name" value="HEAT SHOCK TRANSCRIPTION FACTOR"/>
    <property type="match status" value="1"/>
</dbReference>
<evidence type="ECO:0000256" key="5">
    <source>
        <dbReference type="SAM" id="MobiDB-lite"/>
    </source>
</evidence>
<evidence type="ECO:0000256" key="1">
    <source>
        <dbReference type="ARBA" id="ARBA00004123"/>
    </source>
</evidence>
<dbReference type="Proteomes" id="UP000030762">
    <property type="component" value="Unassembled WGS sequence"/>
</dbReference>
<dbReference type="RefSeq" id="XP_008617519.1">
    <property type="nucleotide sequence ID" value="XM_008619297.1"/>
</dbReference>
<dbReference type="InParanoid" id="T0Q6I2"/>
<proteinExistence type="inferred from homology"/>
<feature type="region of interest" description="Disordered" evidence="5">
    <location>
        <begin position="182"/>
        <end position="210"/>
    </location>
</feature>
<dbReference type="SUPFAM" id="SSF46785">
    <property type="entry name" value="Winged helix' DNA-binding domain"/>
    <property type="match status" value="1"/>
</dbReference>
<dbReference type="PRINTS" id="PR00056">
    <property type="entry name" value="HSFDOMAIN"/>
</dbReference>
<dbReference type="InterPro" id="IPR000232">
    <property type="entry name" value="HSF_DNA-bd"/>
</dbReference>
<dbReference type="SMART" id="SM00415">
    <property type="entry name" value="HSF"/>
    <property type="match status" value="1"/>
</dbReference>
<dbReference type="AlphaFoldDB" id="T0Q6I2"/>
<keyword evidence="8" id="KW-1185">Reference proteome</keyword>
<dbReference type="GeneID" id="19953942"/>
<dbReference type="OrthoDB" id="60033at2759"/>
<organism evidence="7 8">
    <name type="scientific">Saprolegnia diclina (strain VS20)</name>
    <dbReference type="NCBI Taxonomy" id="1156394"/>
    <lineage>
        <taxon>Eukaryota</taxon>
        <taxon>Sar</taxon>
        <taxon>Stramenopiles</taxon>
        <taxon>Oomycota</taxon>
        <taxon>Saprolegniomycetes</taxon>
        <taxon>Saprolegniales</taxon>
        <taxon>Saprolegniaceae</taxon>
        <taxon>Saprolegnia</taxon>
    </lineage>
</organism>
<dbReference type="Gene3D" id="1.10.10.10">
    <property type="entry name" value="Winged helix-like DNA-binding domain superfamily/Winged helix DNA-binding domain"/>
    <property type="match status" value="1"/>
</dbReference>
<dbReference type="STRING" id="1156394.T0Q6I2"/>
<evidence type="ECO:0000256" key="4">
    <source>
        <dbReference type="RuleBase" id="RU004020"/>
    </source>
</evidence>
<dbReference type="OMA" id="FSETPRH"/>
<gene>
    <name evidence="7" type="ORF">SDRG_13215</name>
</gene>
<evidence type="ECO:0000313" key="7">
    <source>
        <dbReference type="EMBL" id="EQC29060.1"/>
    </source>
</evidence>
<dbReference type="eggNOG" id="KOG0627">
    <property type="taxonomic scope" value="Eukaryota"/>
</dbReference>
<dbReference type="GO" id="GO:0003700">
    <property type="term" value="F:DNA-binding transcription factor activity"/>
    <property type="evidence" value="ECO:0007669"/>
    <property type="project" value="InterPro"/>
</dbReference>
<evidence type="ECO:0000259" key="6">
    <source>
        <dbReference type="SMART" id="SM00415"/>
    </source>
</evidence>
<reference evidence="7 8" key="1">
    <citation type="submission" date="2012-04" db="EMBL/GenBank/DDBJ databases">
        <title>The Genome Sequence of Saprolegnia declina VS20.</title>
        <authorList>
            <consortium name="The Broad Institute Genome Sequencing Platform"/>
            <person name="Russ C."/>
            <person name="Nusbaum C."/>
            <person name="Tyler B."/>
            <person name="van West P."/>
            <person name="Dieguez-Uribeondo J."/>
            <person name="de Bruijn I."/>
            <person name="Tripathy S."/>
            <person name="Jiang R."/>
            <person name="Young S.K."/>
            <person name="Zeng Q."/>
            <person name="Gargeya S."/>
            <person name="Fitzgerald M."/>
            <person name="Haas B."/>
            <person name="Abouelleil A."/>
            <person name="Alvarado L."/>
            <person name="Arachchi H.M."/>
            <person name="Berlin A."/>
            <person name="Chapman S.B."/>
            <person name="Goldberg J."/>
            <person name="Griggs A."/>
            <person name="Gujja S."/>
            <person name="Hansen M."/>
            <person name="Howarth C."/>
            <person name="Imamovic A."/>
            <person name="Larimer J."/>
            <person name="McCowen C."/>
            <person name="Montmayeur A."/>
            <person name="Murphy C."/>
            <person name="Neiman D."/>
            <person name="Pearson M."/>
            <person name="Priest M."/>
            <person name="Roberts A."/>
            <person name="Saif S."/>
            <person name="Shea T."/>
            <person name="Sisk P."/>
            <person name="Sykes S."/>
            <person name="Wortman J."/>
            <person name="Nusbaum C."/>
            <person name="Birren B."/>
        </authorList>
    </citation>
    <scope>NUCLEOTIDE SEQUENCE [LARGE SCALE GENOMIC DNA]</scope>
    <source>
        <strain evidence="7 8">VS20</strain>
    </source>
</reference>
<name>T0Q6I2_SAPDV</name>
<feature type="compositionally biased region" description="Basic and acidic residues" evidence="5">
    <location>
        <begin position="199"/>
        <end position="210"/>
    </location>
</feature>
<dbReference type="GO" id="GO:0043565">
    <property type="term" value="F:sequence-specific DNA binding"/>
    <property type="evidence" value="ECO:0007669"/>
    <property type="project" value="InterPro"/>
</dbReference>
<evidence type="ECO:0000256" key="3">
    <source>
        <dbReference type="ARBA" id="ARBA00023242"/>
    </source>
</evidence>
<dbReference type="PANTHER" id="PTHR10015:SF427">
    <property type="entry name" value="HEAT SHOCK FACTOR PROTEIN"/>
    <property type="match status" value="1"/>
</dbReference>